<dbReference type="PANTHER" id="PTHR34676:SF8">
    <property type="entry name" value="TRANSMEMBRANE PROTEIN"/>
    <property type="match status" value="1"/>
</dbReference>
<organism evidence="1 2">
    <name type="scientific">Lithospermum erythrorhizon</name>
    <name type="common">Purple gromwell</name>
    <name type="synonym">Lithospermum officinale var. erythrorhizon</name>
    <dbReference type="NCBI Taxonomy" id="34254"/>
    <lineage>
        <taxon>Eukaryota</taxon>
        <taxon>Viridiplantae</taxon>
        <taxon>Streptophyta</taxon>
        <taxon>Embryophyta</taxon>
        <taxon>Tracheophyta</taxon>
        <taxon>Spermatophyta</taxon>
        <taxon>Magnoliopsida</taxon>
        <taxon>eudicotyledons</taxon>
        <taxon>Gunneridae</taxon>
        <taxon>Pentapetalae</taxon>
        <taxon>asterids</taxon>
        <taxon>lamiids</taxon>
        <taxon>Boraginales</taxon>
        <taxon>Boraginaceae</taxon>
        <taxon>Boraginoideae</taxon>
        <taxon>Lithospermeae</taxon>
        <taxon>Lithospermum</taxon>
    </lineage>
</organism>
<dbReference type="PANTHER" id="PTHR34676">
    <property type="entry name" value="DUF4219 DOMAIN-CONTAINING PROTEIN-RELATED"/>
    <property type="match status" value="1"/>
</dbReference>
<proteinExistence type="predicted"/>
<dbReference type="AlphaFoldDB" id="A0AAV3R070"/>
<dbReference type="Pfam" id="PF14223">
    <property type="entry name" value="Retrotran_gag_2"/>
    <property type="match status" value="1"/>
</dbReference>
<reference evidence="1 2" key="1">
    <citation type="submission" date="2024-01" db="EMBL/GenBank/DDBJ databases">
        <title>The complete chloroplast genome sequence of Lithospermum erythrorhizon: insights into the phylogenetic relationship among Boraginaceae species and the maternal lineages of purple gromwells.</title>
        <authorList>
            <person name="Okada T."/>
            <person name="Watanabe K."/>
        </authorList>
    </citation>
    <scope>NUCLEOTIDE SEQUENCE [LARGE SCALE GENOMIC DNA]</scope>
</reference>
<gene>
    <name evidence="1" type="ORF">LIER_40731</name>
</gene>
<evidence type="ECO:0000313" key="1">
    <source>
        <dbReference type="EMBL" id="GAA0169284.1"/>
    </source>
</evidence>
<evidence type="ECO:0000313" key="2">
    <source>
        <dbReference type="Proteomes" id="UP001454036"/>
    </source>
</evidence>
<sequence length="99" mass="11066">MWILVLKTRLKTPPTKVAEGGGRVVKTEAERTPAEDELSLGNDKAVNTIFTAVDPNLFKMISKCTIVKEAWEILQTAYEGTAKVRMSKLQQLTTKWETA</sequence>
<protein>
    <recommendedName>
        <fullName evidence="3">Gag-pol polyprotein</fullName>
    </recommendedName>
</protein>
<dbReference type="EMBL" id="BAABME010024001">
    <property type="protein sequence ID" value="GAA0169284.1"/>
    <property type="molecule type" value="Genomic_DNA"/>
</dbReference>
<keyword evidence="2" id="KW-1185">Reference proteome</keyword>
<name>A0AAV3R070_LITER</name>
<dbReference type="Proteomes" id="UP001454036">
    <property type="component" value="Unassembled WGS sequence"/>
</dbReference>
<evidence type="ECO:0008006" key="3">
    <source>
        <dbReference type="Google" id="ProtNLM"/>
    </source>
</evidence>
<accession>A0AAV3R070</accession>
<comment type="caution">
    <text evidence="1">The sequence shown here is derived from an EMBL/GenBank/DDBJ whole genome shotgun (WGS) entry which is preliminary data.</text>
</comment>